<organism evidence="7 8">
    <name type="scientific">Ceutorhynchus assimilis</name>
    <name type="common">cabbage seed weevil</name>
    <dbReference type="NCBI Taxonomy" id="467358"/>
    <lineage>
        <taxon>Eukaryota</taxon>
        <taxon>Metazoa</taxon>
        <taxon>Ecdysozoa</taxon>
        <taxon>Arthropoda</taxon>
        <taxon>Hexapoda</taxon>
        <taxon>Insecta</taxon>
        <taxon>Pterygota</taxon>
        <taxon>Neoptera</taxon>
        <taxon>Endopterygota</taxon>
        <taxon>Coleoptera</taxon>
        <taxon>Polyphaga</taxon>
        <taxon>Cucujiformia</taxon>
        <taxon>Curculionidae</taxon>
        <taxon>Ceutorhynchinae</taxon>
        <taxon>Ceutorhynchus</taxon>
    </lineage>
</organism>
<evidence type="ECO:0000256" key="6">
    <source>
        <dbReference type="SAM" id="Phobius"/>
    </source>
</evidence>
<dbReference type="EMBL" id="OU892280">
    <property type="protein sequence ID" value="CAG9767094.1"/>
    <property type="molecule type" value="Genomic_DNA"/>
</dbReference>
<feature type="transmembrane region" description="Helical" evidence="6">
    <location>
        <begin position="127"/>
        <end position="146"/>
    </location>
</feature>
<gene>
    <name evidence="7" type="ORF">CEUTPL_LOCUS7661</name>
</gene>
<dbReference type="Pfam" id="PF08395">
    <property type="entry name" value="7tm_7"/>
    <property type="match status" value="1"/>
</dbReference>
<evidence type="ECO:0000256" key="3">
    <source>
        <dbReference type="ARBA" id="ARBA00022692"/>
    </source>
</evidence>
<dbReference type="GO" id="GO:0050909">
    <property type="term" value="P:sensory perception of taste"/>
    <property type="evidence" value="ECO:0007669"/>
    <property type="project" value="InterPro"/>
</dbReference>
<evidence type="ECO:0000313" key="8">
    <source>
        <dbReference type="Proteomes" id="UP001152799"/>
    </source>
</evidence>
<name>A0A9N9MLD3_9CUCU</name>
<dbReference type="GO" id="GO:0005886">
    <property type="term" value="C:plasma membrane"/>
    <property type="evidence" value="ECO:0007669"/>
    <property type="project" value="UniProtKB-SubCell"/>
</dbReference>
<keyword evidence="4 6" id="KW-1133">Transmembrane helix</keyword>
<dbReference type="AlphaFoldDB" id="A0A9N9MLD3"/>
<reference evidence="7" key="1">
    <citation type="submission" date="2022-01" db="EMBL/GenBank/DDBJ databases">
        <authorList>
            <person name="King R."/>
        </authorList>
    </citation>
    <scope>NUCLEOTIDE SEQUENCE</scope>
</reference>
<evidence type="ECO:0000256" key="1">
    <source>
        <dbReference type="ARBA" id="ARBA00004651"/>
    </source>
</evidence>
<dbReference type="InterPro" id="IPR013604">
    <property type="entry name" value="7TM_chemorcpt"/>
</dbReference>
<protein>
    <recommendedName>
        <fullName evidence="9">Gustatory receptor</fullName>
    </recommendedName>
</protein>
<keyword evidence="5 6" id="KW-0472">Membrane</keyword>
<keyword evidence="2" id="KW-1003">Cell membrane</keyword>
<evidence type="ECO:0008006" key="9">
    <source>
        <dbReference type="Google" id="ProtNLM"/>
    </source>
</evidence>
<proteinExistence type="predicted"/>
<sequence>MNVPRMEIKDLADLYGEELKIKSLAKIRGSPRAREIAKRFLLDGKDGRIIDEHDQFYRDHKLLLLLFRIMGVMPVERGRIGTITFSWTSKPMLYAYVFYVVTTILVIMVGYERIDILLNRSKKFDEYIYAIIFILYLVPHFLIPFMG</sequence>
<evidence type="ECO:0000256" key="4">
    <source>
        <dbReference type="ARBA" id="ARBA00022989"/>
    </source>
</evidence>
<evidence type="ECO:0000313" key="7">
    <source>
        <dbReference type="EMBL" id="CAG9767094.1"/>
    </source>
</evidence>
<evidence type="ECO:0000256" key="5">
    <source>
        <dbReference type="ARBA" id="ARBA00023136"/>
    </source>
</evidence>
<accession>A0A9N9MLD3</accession>
<comment type="subcellular location">
    <subcellularLocation>
        <location evidence="1">Cell membrane</location>
        <topology evidence="1">Multi-pass membrane protein</topology>
    </subcellularLocation>
</comment>
<feature type="transmembrane region" description="Helical" evidence="6">
    <location>
        <begin position="92"/>
        <end position="111"/>
    </location>
</feature>
<dbReference type="OrthoDB" id="6625921at2759"/>
<evidence type="ECO:0000256" key="2">
    <source>
        <dbReference type="ARBA" id="ARBA00022475"/>
    </source>
</evidence>
<keyword evidence="8" id="KW-1185">Reference proteome</keyword>
<keyword evidence="3 6" id="KW-0812">Transmembrane</keyword>
<dbReference type="Proteomes" id="UP001152799">
    <property type="component" value="Chromosome 4"/>
</dbReference>